<feature type="transmembrane region" description="Helical" evidence="21">
    <location>
        <begin position="845"/>
        <end position="862"/>
    </location>
</feature>
<dbReference type="InterPro" id="IPR041562">
    <property type="entry name" value="MCM_lid"/>
</dbReference>
<dbReference type="Gene3D" id="3.30.1640.10">
    <property type="entry name" value="mini-chromosome maintenance (MCM) complex, chain A, domain 1"/>
    <property type="match status" value="1"/>
</dbReference>
<evidence type="ECO:0000256" key="18">
    <source>
        <dbReference type="RuleBase" id="RU004070"/>
    </source>
</evidence>
<dbReference type="WBParaSite" id="GPLIN_001142100">
    <property type="protein sequence ID" value="GPLIN_001142100"/>
    <property type="gene ID" value="GPLIN_001142100"/>
</dbReference>
<organism evidence="23 24">
    <name type="scientific">Globodera pallida</name>
    <name type="common">Potato cyst nematode worm</name>
    <name type="synonym">Heterodera pallida</name>
    <dbReference type="NCBI Taxonomy" id="36090"/>
    <lineage>
        <taxon>Eukaryota</taxon>
        <taxon>Metazoa</taxon>
        <taxon>Ecdysozoa</taxon>
        <taxon>Nematoda</taxon>
        <taxon>Chromadorea</taxon>
        <taxon>Rhabditida</taxon>
        <taxon>Tylenchina</taxon>
        <taxon>Tylenchomorpha</taxon>
        <taxon>Tylenchoidea</taxon>
        <taxon>Heteroderidae</taxon>
        <taxon>Heteroderinae</taxon>
        <taxon>Globodera</taxon>
    </lineage>
</organism>
<evidence type="ECO:0000256" key="6">
    <source>
        <dbReference type="ARBA" id="ARBA00022729"/>
    </source>
</evidence>
<dbReference type="InterPro" id="IPR001208">
    <property type="entry name" value="MCM_dom"/>
</dbReference>
<dbReference type="GO" id="GO:0017116">
    <property type="term" value="F:single-stranded DNA helicase activity"/>
    <property type="evidence" value="ECO:0007669"/>
    <property type="project" value="TreeGrafter"/>
</dbReference>
<keyword evidence="6" id="KW-0732">Signal</keyword>
<dbReference type="Pfam" id="PF17855">
    <property type="entry name" value="MCM_lid"/>
    <property type="match status" value="1"/>
</dbReference>
<dbReference type="PRINTS" id="PR01661">
    <property type="entry name" value="MCMPROTEIN5"/>
</dbReference>
<evidence type="ECO:0000313" key="24">
    <source>
        <dbReference type="WBParaSite" id="GPLIN_001142100"/>
    </source>
</evidence>
<dbReference type="SUPFAM" id="SSF52540">
    <property type="entry name" value="P-loop containing nucleoside triphosphate hydrolases"/>
    <property type="match status" value="1"/>
</dbReference>
<evidence type="ECO:0000256" key="13">
    <source>
        <dbReference type="ARBA" id="ARBA00023125"/>
    </source>
</evidence>
<evidence type="ECO:0000313" key="23">
    <source>
        <dbReference type="Proteomes" id="UP000050741"/>
    </source>
</evidence>
<evidence type="ECO:0000259" key="22">
    <source>
        <dbReference type="PROSITE" id="PS50051"/>
    </source>
</evidence>
<dbReference type="InterPro" id="IPR033762">
    <property type="entry name" value="MCM_OB"/>
</dbReference>
<dbReference type="InterPro" id="IPR005595">
    <property type="entry name" value="TRAP_alpha"/>
</dbReference>
<keyword evidence="16 19" id="KW-0131">Cell cycle</keyword>
<evidence type="ECO:0000256" key="5">
    <source>
        <dbReference type="ARBA" id="ARBA00022705"/>
    </source>
</evidence>
<keyword evidence="10" id="KW-0256">Endoplasmic reticulum</keyword>
<comment type="function">
    <text evidence="19">Acts as component of the MCM2-7 complex (MCM complex) which is the replicative helicase essential for 'once per cell cycle' DNA replication initiation and elongation in eukaryotic cells. The active ATPase sites in the MCM2-7 ring are formed through the interaction surfaces of two neighboring subunits such that a critical structure of a conserved arginine finger motif is provided in trans relative to the ATP-binding site of the Walker A box of the adjacent subunit. The six ATPase active sites, however, are likely to contribute differentially to the complex helicase activity.</text>
</comment>
<dbReference type="GO" id="GO:0003697">
    <property type="term" value="F:single-stranded DNA binding"/>
    <property type="evidence" value="ECO:0007669"/>
    <property type="project" value="TreeGrafter"/>
</dbReference>
<evidence type="ECO:0000256" key="2">
    <source>
        <dbReference type="ARBA" id="ARBA00004123"/>
    </source>
</evidence>
<dbReference type="Proteomes" id="UP000050741">
    <property type="component" value="Unassembled WGS sequence"/>
</dbReference>
<keyword evidence="9 19" id="KW-0347">Helicase</keyword>
<keyword evidence="4 21" id="KW-0812">Transmembrane</keyword>
<feature type="compositionally biased region" description="Basic and acidic residues" evidence="20">
    <location>
        <begin position="679"/>
        <end position="701"/>
    </location>
</feature>
<dbReference type="GO" id="GO:0043138">
    <property type="term" value="F:3'-5' DNA helicase activity"/>
    <property type="evidence" value="ECO:0007669"/>
    <property type="project" value="TreeGrafter"/>
</dbReference>
<dbReference type="GO" id="GO:0006270">
    <property type="term" value="P:DNA replication initiation"/>
    <property type="evidence" value="ECO:0007669"/>
    <property type="project" value="UniProtKB-UniRule"/>
</dbReference>
<keyword evidence="5 19" id="KW-0235">DNA replication</keyword>
<dbReference type="PROSITE" id="PS50051">
    <property type="entry name" value="MCM_2"/>
    <property type="match status" value="1"/>
</dbReference>
<dbReference type="GO" id="GO:0005524">
    <property type="term" value="F:ATP binding"/>
    <property type="evidence" value="ECO:0007669"/>
    <property type="project" value="UniProtKB-UniRule"/>
</dbReference>
<evidence type="ECO:0000256" key="11">
    <source>
        <dbReference type="ARBA" id="ARBA00022840"/>
    </source>
</evidence>
<comment type="catalytic activity">
    <reaction evidence="17">
        <text>ATP + H2O = ADP + phosphate + H(+)</text>
        <dbReference type="Rhea" id="RHEA:13065"/>
        <dbReference type="ChEBI" id="CHEBI:15377"/>
        <dbReference type="ChEBI" id="CHEBI:15378"/>
        <dbReference type="ChEBI" id="CHEBI:30616"/>
        <dbReference type="ChEBI" id="CHEBI:43474"/>
        <dbReference type="ChEBI" id="CHEBI:456216"/>
        <dbReference type="EC" id="3.6.4.12"/>
    </reaction>
    <physiologicalReaction direction="left-to-right" evidence="17">
        <dbReference type="Rhea" id="RHEA:13066"/>
    </physiologicalReaction>
</comment>
<dbReference type="InterPro" id="IPR027925">
    <property type="entry name" value="MCM_N"/>
</dbReference>
<feature type="domain" description="MCM C-terminal AAA(+) ATPase" evidence="22">
    <location>
        <begin position="332"/>
        <end position="462"/>
    </location>
</feature>
<dbReference type="PRINTS" id="PR01657">
    <property type="entry name" value="MCMFAMILY"/>
</dbReference>
<dbReference type="GO" id="GO:0005634">
    <property type="term" value="C:nucleus"/>
    <property type="evidence" value="ECO:0007669"/>
    <property type="project" value="UniProtKB-SubCell"/>
</dbReference>
<dbReference type="EC" id="3.6.4.12" evidence="19"/>
<dbReference type="PROSITE" id="PS00847">
    <property type="entry name" value="MCM_1"/>
    <property type="match status" value="1"/>
</dbReference>
<dbReference type="FunFam" id="3.30.1640.10:FF:000006">
    <property type="entry name" value="DNA helicase"/>
    <property type="match status" value="1"/>
</dbReference>
<evidence type="ECO:0000256" key="16">
    <source>
        <dbReference type="ARBA" id="ARBA00023306"/>
    </source>
</evidence>
<comment type="subcellular location">
    <subcellularLocation>
        <location evidence="1">Endoplasmic reticulum membrane</location>
        <topology evidence="1">Single-pass type I membrane protein</topology>
    </subcellularLocation>
    <subcellularLocation>
        <location evidence="2 19">Nucleus</location>
    </subcellularLocation>
</comment>
<dbReference type="Pfam" id="PF14551">
    <property type="entry name" value="MCM_N"/>
    <property type="match status" value="1"/>
</dbReference>
<dbReference type="InterPro" id="IPR012340">
    <property type="entry name" value="NA-bd_OB-fold"/>
</dbReference>
<dbReference type="GO" id="GO:0016887">
    <property type="term" value="F:ATP hydrolysis activity"/>
    <property type="evidence" value="ECO:0007669"/>
    <property type="project" value="RHEA"/>
</dbReference>
<dbReference type="Pfam" id="PF17207">
    <property type="entry name" value="MCM_OB"/>
    <property type="match status" value="1"/>
</dbReference>
<feature type="region of interest" description="Disordered" evidence="20">
    <location>
        <begin position="679"/>
        <end position="707"/>
    </location>
</feature>
<evidence type="ECO:0000256" key="12">
    <source>
        <dbReference type="ARBA" id="ARBA00022989"/>
    </source>
</evidence>
<dbReference type="InterPro" id="IPR018525">
    <property type="entry name" value="MCM_CS"/>
</dbReference>
<dbReference type="PANTHER" id="PTHR11630:SF42">
    <property type="entry name" value="DNA REPLICATION LICENSING FACTOR MCM5"/>
    <property type="match status" value="1"/>
</dbReference>
<keyword evidence="12 21" id="KW-1133">Transmembrane helix</keyword>
<evidence type="ECO:0000256" key="3">
    <source>
        <dbReference type="ARBA" id="ARBA00008010"/>
    </source>
</evidence>
<dbReference type="InterPro" id="IPR027417">
    <property type="entry name" value="P-loop_NTPase"/>
</dbReference>
<evidence type="ECO:0000256" key="15">
    <source>
        <dbReference type="ARBA" id="ARBA00023242"/>
    </source>
</evidence>
<dbReference type="SUPFAM" id="SSF50249">
    <property type="entry name" value="Nucleic acid-binding proteins"/>
    <property type="match status" value="1"/>
</dbReference>
<evidence type="ECO:0000256" key="19">
    <source>
        <dbReference type="RuleBase" id="RU368063"/>
    </source>
</evidence>
<evidence type="ECO:0000256" key="10">
    <source>
        <dbReference type="ARBA" id="ARBA00022824"/>
    </source>
</evidence>
<reference evidence="24" key="2">
    <citation type="submission" date="2016-06" db="UniProtKB">
        <authorList>
            <consortium name="WormBaseParasite"/>
        </authorList>
    </citation>
    <scope>IDENTIFICATION</scope>
</reference>
<dbReference type="PANTHER" id="PTHR11630">
    <property type="entry name" value="DNA REPLICATION LICENSING FACTOR MCM FAMILY MEMBER"/>
    <property type="match status" value="1"/>
</dbReference>
<dbReference type="Pfam" id="PF21933">
    <property type="entry name" value="MCM5_C"/>
    <property type="match status" value="1"/>
</dbReference>
<keyword evidence="15 19" id="KW-0539">Nucleus</keyword>
<accession>A0A183CEW6</accession>
<proteinExistence type="inferred from homology"/>
<evidence type="ECO:0000256" key="7">
    <source>
        <dbReference type="ARBA" id="ARBA00022741"/>
    </source>
</evidence>
<dbReference type="InterPro" id="IPR031327">
    <property type="entry name" value="MCM"/>
</dbReference>
<dbReference type="SMART" id="SM00350">
    <property type="entry name" value="MCM"/>
    <property type="match status" value="1"/>
</dbReference>
<dbReference type="GO" id="GO:0042555">
    <property type="term" value="C:MCM complex"/>
    <property type="evidence" value="ECO:0007669"/>
    <property type="project" value="UniProtKB-UniRule"/>
</dbReference>
<evidence type="ECO:0000256" key="17">
    <source>
        <dbReference type="ARBA" id="ARBA00048432"/>
    </source>
</evidence>
<keyword evidence="23" id="KW-1185">Reference proteome</keyword>
<dbReference type="GO" id="GO:0005789">
    <property type="term" value="C:endoplasmic reticulum membrane"/>
    <property type="evidence" value="ECO:0007669"/>
    <property type="project" value="UniProtKB-SubCell"/>
</dbReference>
<dbReference type="Gene3D" id="2.40.50.140">
    <property type="entry name" value="Nucleic acid-binding proteins"/>
    <property type="match status" value="1"/>
</dbReference>
<name>A0A183CEW6_GLOPA</name>
<evidence type="ECO:0000256" key="20">
    <source>
        <dbReference type="SAM" id="MobiDB-lite"/>
    </source>
</evidence>
<dbReference type="GO" id="GO:0003688">
    <property type="term" value="F:DNA replication origin binding"/>
    <property type="evidence" value="ECO:0007669"/>
    <property type="project" value="UniProtKB-UniRule"/>
</dbReference>
<evidence type="ECO:0000256" key="21">
    <source>
        <dbReference type="SAM" id="Phobius"/>
    </source>
</evidence>
<evidence type="ECO:0000256" key="4">
    <source>
        <dbReference type="ARBA" id="ARBA00022692"/>
    </source>
</evidence>
<dbReference type="AlphaFoldDB" id="A0A183CEW6"/>
<evidence type="ECO:0000256" key="9">
    <source>
        <dbReference type="ARBA" id="ARBA00022806"/>
    </source>
</evidence>
<keyword evidence="13 18" id="KW-0238">DNA-binding</keyword>
<evidence type="ECO:0000256" key="8">
    <source>
        <dbReference type="ARBA" id="ARBA00022801"/>
    </source>
</evidence>
<dbReference type="InterPro" id="IPR008048">
    <property type="entry name" value="MCM5"/>
</dbReference>
<dbReference type="Gene3D" id="3.40.50.300">
    <property type="entry name" value="P-loop containing nucleotide triphosphate hydrolases"/>
    <property type="match status" value="2"/>
</dbReference>
<keyword evidence="8 19" id="KW-0378">Hydrolase</keyword>
<sequence>MSNLDNPGIFYQDRVFSNDAADNVLDGARELVAEYKRLDDIYQRFIREFSIGGLSFKYREELKLNYTLGNYSLSVDFNDLATFDEDAAGKIKRYPTTFLPALESAVKKVVDDITHPRPPGDEEVHDVQVIVNLSDKALGIRKSSDVSQLVKVSGIVVSASQVRSRATKVTLQCRTCRHTIADREIRAGLEGFQNQQAAVGGQRCPFDPYMVLPDKCRCIDFQTLKLQELPEDVPHSEMPRHLQIYVDRYLTDKVSPGNRITVTGIYSIKRITGGKKSGKDDSKAGMSGIRTPYIRAVGIQVQMTGLGRADQMHFTPEEERQFKVELAKDPHVHDILTRSIAPSIFGSDDIKRVIACLLFGGSRKRLPDELTRRGDINVLLLGDPGTAKSQLLKFVERVSPVAVYTSGKGSSAAGLTAAIIRGAMVLADGGVVCIDEFDKMREDDRVAIHEAMEQQTISIAKAHNFQLAKHVISVHVRAMDPQAQILAVDGEGTASQTPHSQPMAPNGELSLDFLKRFIAYARANCAPRISESASNKLINQYVQMRNMPTGHQQQKRSKKHPHAAIPITVRQLEAVVRLSESLAKMELTPFAQERHVDEALRLFKVSTIAAAQSGNLSGVEGFTSAEDQEAFNRVEKQLKKRFQVGTYASEQLIIEEFARQGYPEGLAIEFYFRAEEDAAEGEAKEETEQSKTEERTQREVDPEAADLIGPSPDVQSSFLFTNLKTGASTRDLIAGHMVKLLVGFANKGEKDFIVKHCETSFRYPMDFSYHIQNFSAVRYERKVQPKEEATFDYAFIPSDAFVGRPLGLVVNLHYVDTDGNYFVSAVFNETMTIQEDESGFNTETYFMYVVLGGFVVVLLLLGQQWLSKWTKGAISIKGSAQSHQSKTKTYEMGTNKNDVDFEWIPRNHLEIAQIGLSPKSQTAVSDRQLRRTEAI</sequence>
<comment type="similarity">
    <text evidence="3 18">Belongs to the MCM family.</text>
</comment>
<keyword evidence="14 21" id="KW-0472">Membrane</keyword>
<protein>
    <recommendedName>
        <fullName evidence="19">DNA replication licensing factor MCM5</fullName>
        <ecNumber evidence="19">3.6.4.12</ecNumber>
    </recommendedName>
</protein>
<dbReference type="Pfam" id="PF03896">
    <property type="entry name" value="TRAP_alpha"/>
    <property type="match status" value="1"/>
</dbReference>
<keyword evidence="7 18" id="KW-0547">Nucleotide-binding</keyword>
<comment type="subunit">
    <text evidence="19">Component of the MCM2-7 complex.</text>
</comment>
<evidence type="ECO:0000256" key="1">
    <source>
        <dbReference type="ARBA" id="ARBA00004115"/>
    </source>
</evidence>
<keyword evidence="11 18" id="KW-0067">ATP-binding</keyword>
<dbReference type="InterPro" id="IPR054125">
    <property type="entry name" value="MCM5_C"/>
</dbReference>
<dbReference type="GO" id="GO:0000727">
    <property type="term" value="P:double-strand break repair via break-induced replication"/>
    <property type="evidence" value="ECO:0007669"/>
    <property type="project" value="TreeGrafter"/>
</dbReference>
<dbReference type="Gene3D" id="2.20.28.10">
    <property type="match status" value="1"/>
</dbReference>
<dbReference type="Pfam" id="PF00493">
    <property type="entry name" value="MCM"/>
    <property type="match status" value="1"/>
</dbReference>
<reference evidence="23" key="1">
    <citation type="submission" date="2014-05" db="EMBL/GenBank/DDBJ databases">
        <title>The genome and life-stage specific transcriptomes of Globodera pallida elucidate key aspects of plant parasitism by a cyst nematode.</title>
        <authorList>
            <person name="Cotton J.A."/>
            <person name="Lilley C.J."/>
            <person name="Jones L.M."/>
            <person name="Kikuchi T."/>
            <person name="Reid A.J."/>
            <person name="Thorpe P."/>
            <person name="Tsai I.J."/>
            <person name="Beasley H."/>
            <person name="Blok V."/>
            <person name="Cock P.J.A."/>
            <person name="Van den Akker S.E."/>
            <person name="Holroyd N."/>
            <person name="Hunt M."/>
            <person name="Mantelin S."/>
            <person name="Naghra H."/>
            <person name="Pain A."/>
            <person name="Palomares-Rius J.E."/>
            <person name="Zarowiecki M."/>
            <person name="Berriman M."/>
            <person name="Jones J.T."/>
            <person name="Urwin P.E."/>
        </authorList>
    </citation>
    <scope>NUCLEOTIDE SEQUENCE [LARGE SCALE GENOMIC DNA]</scope>
    <source>
        <strain evidence="23">Lindley</strain>
    </source>
</reference>
<evidence type="ECO:0000256" key="14">
    <source>
        <dbReference type="ARBA" id="ARBA00023136"/>
    </source>
</evidence>